<gene>
    <name evidence="1" type="ORF">EDI_002590</name>
</gene>
<evidence type="ECO:0000313" key="2">
    <source>
        <dbReference type="Proteomes" id="UP000008076"/>
    </source>
</evidence>
<dbReference type="VEuPathDB" id="AmoebaDB:EDI_002590"/>
<accession>B0EJ87</accession>
<reference evidence="2" key="1">
    <citation type="submission" date="2007-12" db="EMBL/GenBank/DDBJ databases">
        <title>Annotation of Entamoeba dispar SAW760.</title>
        <authorList>
            <person name="Lorenzi H."/>
            <person name="Inman J."/>
            <person name="Schobel S."/>
            <person name="Amedeo P."/>
            <person name="Caler E."/>
        </authorList>
    </citation>
    <scope>NUCLEOTIDE SEQUENCE [LARGE SCALE GENOMIC DNA]</scope>
    <source>
        <strain evidence="2">ATCC PRA-260 / SAW760</strain>
    </source>
</reference>
<dbReference type="RefSeq" id="XP_001738273.1">
    <property type="nucleotide sequence ID" value="XM_001738221.1"/>
</dbReference>
<protein>
    <submittedName>
        <fullName evidence="1">Uncharacterized protein</fullName>
    </submittedName>
</protein>
<evidence type="ECO:0000313" key="1">
    <source>
        <dbReference type="EMBL" id="EDR25395.1"/>
    </source>
</evidence>
<proteinExistence type="predicted"/>
<dbReference type="KEGG" id="edi:EDI_002590"/>
<dbReference type="GeneID" id="5883345"/>
<dbReference type="AlphaFoldDB" id="B0EJ87"/>
<dbReference type="Proteomes" id="UP000008076">
    <property type="component" value="Unassembled WGS sequence"/>
</dbReference>
<organism evidence="2">
    <name type="scientific">Entamoeba dispar (strain ATCC PRA-260 / SAW760)</name>
    <dbReference type="NCBI Taxonomy" id="370354"/>
    <lineage>
        <taxon>Eukaryota</taxon>
        <taxon>Amoebozoa</taxon>
        <taxon>Evosea</taxon>
        <taxon>Archamoebae</taxon>
        <taxon>Mastigamoebida</taxon>
        <taxon>Entamoebidae</taxon>
        <taxon>Entamoeba</taxon>
    </lineage>
</organism>
<sequence length="155" mass="18629">MCVIKEYKNINIELKIHFNVESFYYSNSSWIYVRGVCSGFVIVRVNGLTFVEEVFVFIKGWVMHLTQKEKQLIGVFIRRQKQKSEKKTYYGEVIFASPKYSIFEEPYNYNEKSITELASETYNYPISIRLLKRISSTHYFNRNDRRLTYSFYNEV</sequence>
<keyword evidence="2" id="KW-1185">Reference proteome</keyword>
<name>B0EJ87_ENTDS</name>
<dbReference type="EMBL" id="DS549550">
    <property type="protein sequence ID" value="EDR25395.1"/>
    <property type="molecule type" value="Genomic_DNA"/>
</dbReference>